<dbReference type="EC" id="1.17.1.8" evidence="13"/>
<evidence type="ECO:0000256" key="4">
    <source>
        <dbReference type="ARBA" id="ARBA00022605"/>
    </source>
</evidence>
<dbReference type="PANTHER" id="PTHR20836">
    <property type="entry name" value="DIHYDRODIPICOLINATE REDUCTASE"/>
    <property type="match status" value="1"/>
</dbReference>
<evidence type="ECO:0000313" key="20">
    <source>
        <dbReference type="EMBL" id="RWR83595.1"/>
    </source>
</evidence>
<comment type="similarity">
    <text evidence="2">Belongs to the DapB family.</text>
</comment>
<keyword evidence="11" id="KW-0457">Lysine biosynthesis</keyword>
<evidence type="ECO:0000256" key="7">
    <source>
        <dbReference type="ARBA" id="ARBA00022915"/>
    </source>
</evidence>
<keyword evidence="7" id="KW-0220">Diaminopimelate biosynthesis</keyword>
<feature type="compositionally biased region" description="Polar residues" evidence="17">
    <location>
        <begin position="9"/>
        <end position="20"/>
    </location>
</feature>
<dbReference type="GO" id="GO:0070402">
    <property type="term" value="F:NADPH binding"/>
    <property type="evidence" value="ECO:0007669"/>
    <property type="project" value="InterPro"/>
</dbReference>
<evidence type="ECO:0000256" key="6">
    <source>
        <dbReference type="ARBA" id="ARBA00022857"/>
    </source>
</evidence>
<evidence type="ECO:0000259" key="19">
    <source>
        <dbReference type="Pfam" id="PF05173"/>
    </source>
</evidence>
<evidence type="ECO:0000256" key="15">
    <source>
        <dbReference type="ARBA" id="ARBA00049396"/>
    </source>
</evidence>
<evidence type="ECO:0000313" key="21">
    <source>
        <dbReference type="Proteomes" id="UP000283530"/>
    </source>
</evidence>
<proteinExistence type="inferred from homology"/>
<dbReference type="InterPro" id="IPR022663">
    <property type="entry name" value="DapB_C"/>
</dbReference>
<name>A0A3S3MP67_9MAGN</name>
<comment type="subcellular location">
    <subcellularLocation>
        <location evidence="1">Plastid</location>
        <location evidence="1">Chloroplast</location>
    </subcellularLocation>
</comment>
<dbReference type="Pfam" id="PF01113">
    <property type="entry name" value="DapB_N"/>
    <property type="match status" value="1"/>
</dbReference>
<dbReference type="GO" id="GO:0019877">
    <property type="term" value="P:diaminopimelate biosynthetic process"/>
    <property type="evidence" value="ECO:0007669"/>
    <property type="project" value="UniProtKB-KW"/>
</dbReference>
<dbReference type="GO" id="GO:0008839">
    <property type="term" value="F:4-hydroxy-tetrahydrodipicolinate reductase"/>
    <property type="evidence" value="ECO:0007669"/>
    <property type="project" value="UniProtKB-EC"/>
</dbReference>
<dbReference type="SUPFAM" id="SSF51735">
    <property type="entry name" value="NAD(P)-binding Rossmann-fold domains"/>
    <property type="match status" value="1"/>
</dbReference>
<dbReference type="FunFam" id="3.30.360.10:FF:000037">
    <property type="entry name" value="4-hydroxy-tetrahydrodipicolinate reductase 2, chloroplastic"/>
    <property type="match status" value="1"/>
</dbReference>
<evidence type="ECO:0000256" key="14">
    <source>
        <dbReference type="ARBA" id="ARBA00049080"/>
    </source>
</evidence>
<dbReference type="Gene3D" id="3.40.50.720">
    <property type="entry name" value="NAD(P)-binding Rossmann-like Domain"/>
    <property type="match status" value="1"/>
</dbReference>
<keyword evidence="21" id="KW-1185">Reference proteome</keyword>
<dbReference type="InterPro" id="IPR036291">
    <property type="entry name" value="NAD(P)-bd_dom_sf"/>
</dbReference>
<accession>A0A3S3MP67</accession>
<feature type="region of interest" description="Disordered" evidence="17">
    <location>
        <begin position="1"/>
        <end position="38"/>
    </location>
</feature>
<dbReference type="InterPro" id="IPR023940">
    <property type="entry name" value="DHDPR_bac"/>
</dbReference>
<feature type="domain" description="Dihydrodipicolinate reductase N-terminal" evidence="18">
    <location>
        <begin position="108"/>
        <end position="231"/>
    </location>
</feature>
<organism evidence="20 21">
    <name type="scientific">Cinnamomum micranthum f. kanehirae</name>
    <dbReference type="NCBI Taxonomy" id="337451"/>
    <lineage>
        <taxon>Eukaryota</taxon>
        <taxon>Viridiplantae</taxon>
        <taxon>Streptophyta</taxon>
        <taxon>Embryophyta</taxon>
        <taxon>Tracheophyta</taxon>
        <taxon>Spermatophyta</taxon>
        <taxon>Magnoliopsida</taxon>
        <taxon>Magnoliidae</taxon>
        <taxon>Laurales</taxon>
        <taxon>Lauraceae</taxon>
        <taxon>Cinnamomum</taxon>
    </lineage>
</organism>
<keyword evidence="3" id="KW-0150">Chloroplast</keyword>
<evidence type="ECO:0000256" key="2">
    <source>
        <dbReference type="ARBA" id="ARBA00006642"/>
    </source>
</evidence>
<evidence type="ECO:0000256" key="8">
    <source>
        <dbReference type="ARBA" id="ARBA00022946"/>
    </source>
</evidence>
<dbReference type="NCBIfam" id="TIGR02130">
    <property type="entry name" value="dapB_plant"/>
    <property type="match status" value="1"/>
</dbReference>
<comment type="catalytic activity">
    <reaction evidence="15">
        <text>(S)-2,3,4,5-tetrahydrodipicolinate + NAD(+) + H2O = (2S,4S)-4-hydroxy-2,3,4,5-tetrahydrodipicolinate + NADH + H(+)</text>
        <dbReference type="Rhea" id="RHEA:35323"/>
        <dbReference type="ChEBI" id="CHEBI:15377"/>
        <dbReference type="ChEBI" id="CHEBI:15378"/>
        <dbReference type="ChEBI" id="CHEBI:16845"/>
        <dbReference type="ChEBI" id="CHEBI:57540"/>
        <dbReference type="ChEBI" id="CHEBI:57945"/>
        <dbReference type="ChEBI" id="CHEBI:67139"/>
        <dbReference type="EC" id="1.17.1.8"/>
    </reaction>
</comment>
<dbReference type="Pfam" id="PF05173">
    <property type="entry name" value="DapB_C"/>
    <property type="match status" value="1"/>
</dbReference>
<dbReference type="FunFam" id="3.40.50.720:FF:000264">
    <property type="entry name" value="4-hydroxy-tetrahydrodipicolinate reductase 2 chloroplastic"/>
    <property type="match status" value="1"/>
</dbReference>
<sequence length="381" mass="41970">MVRDAEPRSPNQPKNTSRGENPSLKEATTRRRRKRRREGETVPFEIMVLVLQNPIVIFRQGNLKQTSFFRSQRESAVVRKKRLLKANLSMCSSITEKVDKAPQKVTFPIVVNGCTGKMGKAVAEAAVSAGLKLVPVSFSSSEESGRVVQVGGMDVKVHGPSGREGILASVCDEFPNVIVVDYTVPAAVNENAELYCKIGVPFVMGTTGGDRERLFKTVEDAKVCAVISPQMGKQVVAFLATMENMAKEFPGAFSGYSLEVIESHQASKLDTSGTAKAVISSFQKLGVSFDVDQIQQIRDPKMQLEMVGVPEEHLSGHAFHMYHLTSPDQTVSFEFQHNVCGRSIYAEGSIDAAIFLHKKVQSNADKRIYNMIDVLREGNMR</sequence>
<evidence type="ECO:0000259" key="18">
    <source>
        <dbReference type="Pfam" id="PF01113"/>
    </source>
</evidence>
<dbReference type="EMBL" id="QPKB01000004">
    <property type="protein sequence ID" value="RWR83595.1"/>
    <property type="molecule type" value="Genomic_DNA"/>
</dbReference>
<reference evidence="20 21" key="1">
    <citation type="journal article" date="2019" name="Nat. Plants">
        <title>Stout camphor tree genome fills gaps in understanding of flowering plant genome evolution.</title>
        <authorList>
            <person name="Chaw S.M."/>
            <person name="Liu Y.C."/>
            <person name="Wu Y.W."/>
            <person name="Wang H.Y."/>
            <person name="Lin C.I."/>
            <person name="Wu C.S."/>
            <person name="Ke H.M."/>
            <person name="Chang L.Y."/>
            <person name="Hsu C.Y."/>
            <person name="Yang H.T."/>
            <person name="Sudianto E."/>
            <person name="Hsu M.H."/>
            <person name="Wu K.P."/>
            <person name="Wang L.N."/>
            <person name="Leebens-Mack J.H."/>
            <person name="Tsai I.J."/>
        </authorList>
    </citation>
    <scope>NUCLEOTIDE SEQUENCE [LARGE SCALE GENOMIC DNA]</scope>
    <source>
        <strain evidence="21">cv. Chaw 1501</strain>
        <tissue evidence="20">Young leaves</tissue>
    </source>
</reference>
<evidence type="ECO:0000256" key="17">
    <source>
        <dbReference type="SAM" id="MobiDB-lite"/>
    </source>
</evidence>
<evidence type="ECO:0000256" key="5">
    <source>
        <dbReference type="ARBA" id="ARBA00022640"/>
    </source>
</evidence>
<evidence type="ECO:0000256" key="11">
    <source>
        <dbReference type="ARBA" id="ARBA00023154"/>
    </source>
</evidence>
<comment type="catalytic activity">
    <reaction evidence="14">
        <text>(S)-2,3,4,5-tetrahydrodipicolinate + NADP(+) + H2O = (2S,4S)-4-hydroxy-2,3,4,5-tetrahydrodipicolinate + NADPH + H(+)</text>
        <dbReference type="Rhea" id="RHEA:35331"/>
        <dbReference type="ChEBI" id="CHEBI:15377"/>
        <dbReference type="ChEBI" id="CHEBI:15378"/>
        <dbReference type="ChEBI" id="CHEBI:16845"/>
        <dbReference type="ChEBI" id="CHEBI:57783"/>
        <dbReference type="ChEBI" id="CHEBI:58349"/>
        <dbReference type="ChEBI" id="CHEBI:67139"/>
        <dbReference type="EC" id="1.17.1.8"/>
    </reaction>
</comment>
<gene>
    <name evidence="20" type="ORF">CKAN_01235400</name>
</gene>
<dbReference type="InterPro" id="IPR000846">
    <property type="entry name" value="DapB_N"/>
</dbReference>
<evidence type="ECO:0000256" key="10">
    <source>
        <dbReference type="ARBA" id="ARBA00023027"/>
    </source>
</evidence>
<comment type="pathway">
    <text evidence="12">Amino-acid biosynthesis; L-lysine biosynthesis via DAP pathway; (S)-tetrahydrodipicolinate from L-aspartate: step 4/4.</text>
</comment>
<keyword evidence="4" id="KW-0028">Amino-acid biosynthesis</keyword>
<keyword evidence="5" id="KW-0934">Plastid</keyword>
<keyword evidence="8" id="KW-0809">Transit peptide</keyword>
<dbReference type="InterPro" id="IPR011859">
    <property type="entry name" value="Dihydrodipicolinate_Rdtase_pln"/>
</dbReference>
<dbReference type="PANTHER" id="PTHR20836:SF0">
    <property type="entry name" value="4-HYDROXY-TETRAHYDRODIPICOLINATE REDUCTASE 1, CHLOROPLASTIC-RELATED"/>
    <property type="match status" value="1"/>
</dbReference>
<evidence type="ECO:0000256" key="16">
    <source>
        <dbReference type="ARBA" id="ARBA00057936"/>
    </source>
</evidence>
<comment type="caution">
    <text evidence="20">The sequence shown here is derived from an EMBL/GenBank/DDBJ whole genome shotgun (WGS) entry which is preliminary data.</text>
</comment>
<dbReference type="Proteomes" id="UP000283530">
    <property type="component" value="Unassembled WGS sequence"/>
</dbReference>
<evidence type="ECO:0000256" key="13">
    <source>
        <dbReference type="ARBA" id="ARBA00038983"/>
    </source>
</evidence>
<keyword evidence="6" id="KW-0521">NADP</keyword>
<evidence type="ECO:0000256" key="3">
    <source>
        <dbReference type="ARBA" id="ARBA00022528"/>
    </source>
</evidence>
<dbReference type="AlphaFoldDB" id="A0A3S3MP67"/>
<dbReference type="OrthoDB" id="10259487at2759"/>
<dbReference type="CDD" id="cd02274">
    <property type="entry name" value="DHDPR_N"/>
    <property type="match status" value="1"/>
</dbReference>
<comment type="function">
    <text evidence="16">Catalyzes the conversion of 4-hydroxy-tetrahydrodipicolinate (HTPA) to tetrahydrodipicolinate.</text>
</comment>
<dbReference type="Gene3D" id="3.30.360.10">
    <property type="entry name" value="Dihydrodipicolinate Reductase, domain 2"/>
    <property type="match status" value="1"/>
</dbReference>
<evidence type="ECO:0000256" key="9">
    <source>
        <dbReference type="ARBA" id="ARBA00023002"/>
    </source>
</evidence>
<evidence type="ECO:0000256" key="12">
    <source>
        <dbReference type="ARBA" id="ARBA00037922"/>
    </source>
</evidence>
<dbReference type="STRING" id="337451.A0A3S3MP67"/>
<keyword evidence="9" id="KW-0560">Oxidoreductase</keyword>
<feature type="domain" description="Dihydrodipicolinate reductase C-terminal" evidence="19">
    <location>
        <begin position="235"/>
        <end position="375"/>
    </location>
</feature>
<dbReference type="GO" id="GO:0009570">
    <property type="term" value="C:chloroplast stroma"/>
    <property type="evidence" value="ECO:0007669"/>
    <property type="project" value="TreeGrafter"/>
</dbReference>
<dbReference type="GO" id="GO:0009089">
    <property type="term" value="P:lysine biosynthetic process via diaminopimelate"/>
    <property type="evidence" value="ECO:0007669"/>
    <property type="project" value="InterPro"/>
</dbReference>
<keyword evidence="10" id="KW-0520">NAD</keyword>
<evidence type="ECO:0000256" key="1">
    <source>
        <dbReference type="ARBA" id="ARBA00004229"/>
    </source>
</evidence>
<protein>
    <recommendedName>
        <fullName evidence="13">4-hydroxy-tetrahydrodipicolinate reductase</fullName>
        <ecNumber evidence="13">1.17.1.8</ecNumber>
    </recommendedName>
</protein>